<feature type="compositionally biased region" description="Basic residues" evidence="1">
    <location>
        <begin position="1"/>
        <end position="11"/>
    </location>
</feature>
<reference evidence="2" key="1">
    <citation type="submission" date="2014-09" db="EMBL/GenBank/DDBJ databases">
        <authorList>
            <person name="Magalhaes I.L.F."/>
            <person name="Oliveira U."/>
            <person name="Santos F.R."/>
            <person name="Vidigal T.H.D.A."/>
            <person name="Brescovit A.D."/>
            <person name="Santos A.J."/>
        </authorList>
    </citation>
    <scope>NUCLEOTIDE SEQUENCE</scope>
    <source>
        <tissue evidence="2">Shoot tissue taken approximately 20 cm above the soil surface</tissue>
    </source>
</reference>
<organism evidence="2">
    <name type="scientific">Arundo donax</name>
    <name type="common">Giant reed</name>
    <name type="synonym">Donax arundinaceus</name>
    <dbReference type="NCBI Taxonomy" id="35708"/>
    <lineage>
        <taxon>Eukaryota</taxon>
        <taxon>Viridiplantae</taxon>
        <taxon>Streptophyta</taxon>
        <taxon>Embryophyta</taxon>
        <taxon>Tracheophyta</taxon>
        <taxon>Spermatophyta</taxon>
        <taxon>Magnoliopsida</taxon>
        <taxon>Liliopsida</taxon>
        <taxon>Poales</taxon>
        <taxon>Poaceae</taxon>
        <taxon>PACMAD clade</taxon>
        <taxon>Arundinoideae</taxon>
        <taxon>Arundineae</taxon>
        <taxon>Arundo</taxon>
    </lineage>
</organism>
<feature type="compositionally biased region" description="Low complexity" evidence="1">
    <location>
        <begin position="22"/>
        <end position="35"/>
    </location>
</feature>
<protein>
    <submittedName>
        <fullName evidence="2">Uncharacterized protein</fullName>
    </submittedName>
</protein>
<feature type="compositionally biased region" description="Basic residues" evidence="1">
    <location>
        <begin position="69"/>
        <end position="81"/>
    </location>
</feature>
<evidence type="ECO:0000256" key="1">
    <source>
        <dbReference type="SAM" id="MobiDB-lite"/>
    </source>
</evidence>
<name>A0A0A9EZ42_ARUDO</name>
<feature type="region of interest" description="Disordered" evidence="1">
    <location>
        <begin position="1"/>
        <end position="87"/>
    </location>
</feature>
<sequence>MARARPRRTVRRPSWSTCCSGTSTAPTTSRRSSPAMVPESTMMGKNRQNRKAKPGSPNMHPLDLSASGHRARRRALNRRRRADSCRE</sequence>
<accession>A0A0A9EZ42</accession>
<reference evidence="2" key="2">
    <citation type="journal article" date="2015" name="Data Brief">
        <title>Shoot transcriptome of the giant reed, Arundo donax.</title>
        <authorList>
            <person name="Barrero R.A."/>
            <person name="Guerrero F.D."/>
            <person name="Moolhuijzen P."/>
            <person name="Goolsby J.A."/>
            <person name="Tidwell J."/>
            <person name="Bellgard S.E."/>
            <person name="Bellgard M.I."/>
        </authorList>
    </citation>
    <scope>NUCLEOTIDE SEQUENCE</scope>
    <source>
        <tissue evidence="2">Shoot tissue taken approximately 20 cm above the soil surface</tissue>
    </source>
</reference>
<dbReference type="AlphaFoldDB" id="A0A0A9EZ42"/>
<dbReference type="EMBL" id="GBRH01194780">
    <property type="protein sequence ID" value="JAE03116.1"/>
    <property type="molecule type" value="Transcribed_RNA"/>
</dbReference>
<evidence type="ECO:0000313" key="2">
    <source>
        <dbReference type="EMBL" id="JAE03116.1"/>
    </source>
</evidence>
<proteinExistence type="predicted"/>